<dbReference type="Pfam" id="PF00004">
    <property type="entry name" value="AAA"/>
    <property type="match status" value="1"/>
</dbReference>
<evidence type="ECO:0000313" key="3">
    <source>
        <dbReference type="EMBL" id="KAF2643577.1"/>
    </source>
</evidence>
<dbReference type="Gene3D" id="3.40.50.300">
    <property type="entry name" value="P-loop containing nucleotide triphosphate hydrolases"/>
    <property type="match status" value="1"/>
</dbReference>
<evidence type="ECO:0000259" key="1">
    <source>
        <dbReference type="Pfam" id="PF00004"/>
    </source>
</evidence>
<dbReference type="AlphaFoldDB" id="A0A6A6S8M8"/>
<proteinExistence type="predicted"/>
<dbReference type="Proteomes" id="UP000799753">
    <property type="component" value="Unassembled WGS sequence"/>
</dbReference>
<dbReference type="EMBL" id="MU006780">
    <property type="protein sequence ID" value="KAF2643577.1"/>
    <property type="molecule type" value="Genomic_DNA"/>
</dbReference>
<accession>A0A6A6S8M8</accession>
<sequence length="183" mass="21634">MVEVHSDEVELNLIYHFHRAKSWGAVLLIDEADVFLERRSTADLTRNSLVAGFLRALEWYEGIIFLTTNRVDTFGDAFISRIHVQLYYPDFDDEGRRKWNGREIRNAFQTAVALAEYEGKKDAEDRIILTDDHLRSVVEMSRDFKVYLEDVHMASEGKRAERRKERLDHEQSERRVKFVSRRV</sequence>
<dbReference type="OrthoDB" id="10042665at2759"/>
<dbReference type="PANTHER" id="PTHR46411">
    <property type="entry name" value="FAMILY ATPASE, PUTATIVE-RELATED"/>
    <property type="match status" value="1"/>
</dbReference>
<dbReference type="Pfam" id="PF23232">
    <property type="entry name" value="AAA_lid_13"/>
    <property type="match status" value="1"/>
</dbReference>
<dbReference type="SUPFAM" id="SSF52540">
    <property type="entry name" value="P-loop containing nucleoside triphosphate hydrolases"/>
    <property type="match status" value="1"/>
</dbReference>
<dbReference type="PANTHER" id="PTHR46411:SF4">
    <property type="entry name" value="AAA+ ATPASE DOMAIN-CONTAINING PROTEIN"/>
    <property type="match status" value="1"/>
</dbReference>
<keyword evidence="4" id="KW-1185">Reference proteome</keyword>
<protein>
    <submittedName>
        <fullName evidence="3">Uncharacterized protein</fullName>
    </submittedName>
</protein>
<evidence type="ECO:0000313" key="4">
    <source>
        <dbReference type="Proteomes" id="UP000799753"/>
    </source>
</evidence>
<feature type="domain" description="AAA+ ATPase lid" evidence="2">
    <location>
        <begin position="92"/>
        <end position="153"/>
    </location>
</feature>
<evidence type="ECO:0000259" key="2">
    <source>
        <dbReference type="Pfam" id="PF23232"/>
    </source>
</evidence>
<dbReference type="GO" id="GO:0005524">
    <property type="term" value="F:ATP binding"/>
    <property type="evidence" value="ECO:0007669"/>
    <property type="project" value="InterPro"/>
</dbReference>
<dbReference type="GO" id="GO:0016887">
    <property type="term" value="F:ATP hydrolysis activity"/>
    <property type="evidence" value="ECO:0007669"/>
    <property type="project" value="InterPro"/>
</dbReference>
<name>A0A6A6S8M8_9PLEO</name>
<gene>
    <name evidence="3" type="ORF">P280DRAFT_478331</name>
</gene>
<dbReference type="InterPro" id="IPR003959">
    <property type="entry name" value="ATPase_AAA_core"/>
</dbReference>
<organism evidence="3 4">
    <name type="scientific">Massarina eburnea CBS 473.64</name>
    <dbReference type="NCBI Taxonomy" id="1395130"/>
    <lineage>
        <taxon>Eukaryota</taxon>
        <taxon>Fungi</taxon>
        <taxon>Dikarya</taxon>
        <taxon>Ascomycota</taxon>
        <taxon>Pezizomycotina</taxon>
        <taxon>Dothideomycetes</taxon>
        <taxon>Pleosporomycetidae</taxon>
        <taxon>Pleosporales</taxon>
        <taxon>Massarineae</taxon>
        <taxon>Massarinaceae</taxon>
        <taxon>Massarina</taxon>
    </lineage>
</organism>
<feature type="domain" description="ATPase AAA-type core" evidence="1">
    <location>
        <begin position="14"/>
        <end position="88"/>
    </location>
</feature>
<reference evidence="3" key="1">
    <citation type="journal article" date="2020" name="Stud. Mycol.">
        <title>101 Dothideomycetes genomes: a test case for predicting lifestyles and emergence of pathogens.</title>
        <authorList>
            <person name="Haridas S."/>
            <person name="Albert R."/>
            <person name="Binder M."/>
            <person name="Bloem J."/>
            <person name="Labutti K."/>
            <person name="Salamov A."/>
            <person name="Andreopoulos B."/>
            <person name="Baker S."/>
            <person name="Barry K."/>
            <person name="Bills G."/>
            <person name="Bluhm B."/>
            <person name="Cannon C."/>
            <person name="Castanera R."/>
            <person name="Culley D."/>
            <person name="Daum C."/>
            <person name="Ezra D."/>
            <person name="Gonzalez J."/>
            <person name="Henrissat B."/>
            <person name="Kuo A."/>
            <person name="Liang C."/>
            <person name="Lipzen A."/>
            <person name="Lutzoni F."/>
            <person name="Magnuson J."/>
            <person name="Mondo S."/>
            <person name="Nolan M."/>
            <person name="Ohm R."/>
            <person name="Pangilinan J."/>
            <person name="Park H.-J."/>
            <person name="Ramirez L."/>
            <person name="Alfaro M."/>
            <person name="Sun H."/>
            <person name="Tritt A."/>
            <person name="Yoshinaga Y."/>
            <person name="Zwiers L.-H."/>
            <person name="Turgeon B."/>
            <person name="Goodwin S."/>
            <person name="Spatafora J."/>
            <person name="Crous P."/>
            <person name="Grigoriev I."/>
        </authorList>
    </citation>
    <scope>NUCLEOTIDE SEQUENCE</scope>
    <source>
        <strain evidence="3">CBS 473.64</strain>
    </source>
</reference>
<dbReference type="InterPro" id="IPR056599">
    <property type="entry name" value="AAA_lid_fung"/>
</dbReference>
<dbReference type="InterPro" id="IPR027417">
    <property type="entry name" value="P-loop_NTPase"/>
</dbReference>